<dbReference type="Gene3D" id="6.10.140.1030">
    <property type="match status" value="1"/>
</dbReference>
<dbReference type="PANTHER" id="PTHR30591">
    <property type="entry name" value="RECBCD ENZYME SUBUNIT RECC"/>
    <property type="match status" value="1"/>
</dbReference>
<dbReference type="Pfam" id="PF12705">
    <property type="entry name" value="PDDEXK_1"/>
    <property type="match status" value="1"/>
</dbReference>
<reference evidence="11 12" key="1">
    <citation type="submission" date="2018-05" db="EMBL/GenBank/DDBJ databases">
        <title>Complete genome sequence of Megasphaera sp. AJH120T, isolated from the ceca of a chicken.</title>
        <authorList>
            <person name="Maki J."/>
            <person name="Looft T."/>
        </authorList>
    </citation>
    <scope>NUCLEOTIDE SEQUENCE [LARGE SCALE GENOMIC DNA]</scope>
    <source>
        <strain evidence="11 12">AJH120</strain>
    </source>
</reference>
<keyword evidence="5" id="KW-0347">Helicase</keyword>
<dbReference type="InterPro" id="IPR014017">
    <property type="entry name" value="DNA_helicase_UvrD-like_C"/>
</dbReference>
<dbReference type="SUPFAM" id="SSF52540">
    <property type="entry name" value="P-loop containing nucleoside triphosphate hydrolases"/>
    <property type="match status" value="2"/>
</dbReference>
<evidence type="ECO:0000256" key="8">
    <source>
        <dbReference type="ARBA" id="ARBA00023125"/>
    </source>
</evidence>
<keyword evidence="6" id="KW-0269">Exonuclease</keyword>
<dbReference type="PROSITE" id="PS51217">
    <property type="entry name" value="UVRD_HELICASE_CTER"/>
    <property type="match status" value="1"/>
</dbReference>
<keyword evidence="4" id="KW-0378">Hydrolase</keyword>
<evidence type="ECO:0000313" key="12">
    <source>
        <dbReference type="Proteomes" id="UP000254337"/>
    </source>
</evidence>
<evidence type="ECO:0000256" key="1">
    <source>
        <dbReference type="ARBA" id="ARBA00022722"/>
    </source>
</evidence>
<keyword evidence="12" id="KW-1185">Reference proteome</keyword>
<evidence type="ECO:0000256" key="6">
    <source>
        <dbReference type="ARBA" id="ARBA00022839"/>
    </source>
</evidence>
<dbReference type="GO" id="GO:0006310">
    <property type="term" value="P:DNA recombination"/>
    <property type="evidence" value="ECO:0007669"/>
    <property type="project" value="TreeGrafter"/>
</dbReference>
<evidence type="ECO:0000256" key="5">
    <source>
        <dbReference type="ARBA" id="ARBA00022806"/>
    </source>
</evidence>
<evidence type="ECO:0000256" key="4">
    <source>
        <dbReference type="ARBA" id="ARBA00022801"/>
    </source>
</evidence>
<sequence>MALTVLFGKGRSGKTEYCFSQMKAEAAQGRRTLLIVPDQASYNAERRFAESLPEKGFMGTQIVGFSRLAYRVFQEKGKDCAFVSELAQKLILQRLLRRHADEFTVLQTAARQDNFVETAGRFIGECRSFCIGPDMLRHAASLLGSQTLSRKLMDIALLYQGYTAYLEERFGSADDTMTVLAREIPSYSFLQGAHVWVDGFQWFTPRQLEVLQAIEQTAAQVTITLTMDPDRVEAQRRETALFHRPYAVYQELRRIFPHLEVRRVAGTDEGGLAVFLNEFFRPVPPVQAEAVKGLILTECGNRILELDAAARRIQALCRRGYRYRDFLILARTGEAYYHIAEEIFAKYGIPFFSDYRRPMTSHPAAEAISSLLDVFTSRWAHEPLFQLLKTDLFPISRCDADDLENYCLAYGIRGYHWLAGEDWQYGRSRYIEEGHGVDEGEEETIRHVNGIRRAVWEALWPCWEEAQEDHSLADWCTLLYRWLYDLGVPQSLQQWKRDDEGAGRAAEGKEHEQVWKRIVAFLHEIVRVCGDDVVPLQEFSQIVKDGLEQLKFSLIPPTLDHVTFTSVERGYTMQARVVFLCGLNDGVFPQRTSEEGMLNDAERRKLEALGVRLGPDSRFRSFQEKFLFYLAAGRAGEQLHLSYILAGDDGGAMEPSSWIRQIEEKGYVDAVGHETGMIEGGREAEFITSLPAALSWLPVMLRPAAEGKETDDVWWALYDWACSHGWKERAAQSVQGLFHRNQPLRLPATLVKRLYAPDGVLRGSVTKFEQYRSCPFAYFARYGLLLEERQMYHFSAPDLGMLVHGALRILGEDLLCEHKQWRDLRAEDIPAACRQATERLAPYIQHDILMSNAYFAQIKERLIQTLARTVRRLCQFSESSQFHMEGLEKAFGRKGSPWEALRFTLPDGLEVIVTGQIDRVDSMRDGDAKYVVVIDYKSGRKQLDLSQVFVGLELQLLTYMYVALLNMGEDAVPAAILYCYVRNDKTSLDHVADEEEKKTLYDKKSRLSGYYLDNSQVMTALDTSMEGYSEFLNLRLKKDGTLSNVSHTMYDEAGWQKLLTLAVARIREIAGRIDSGDIAVRPILLGQASPCRYCPYHAVCRFDAQLPDNGYDVVTIRKEDLLEKLDEGGSEHGVDTGTAGGH</sequence>
<evidence type="ECO:0000256" key="7">
    <source>
        <dbReference type="ARBA" id="ARBA00022840"/>
    </source>
</evidence>
<dbReference type="InterPro" id="IPR049035">
    <property type="entry name" value="ADDB_N"/>
</dbReference>
<evidence type="ECO:0000256" key="3">
    <source>
        <dbReference type="ARBA" id="ARBA00022763"/>
    </source>
</evidence>
<keyword evidence="7" id="KW-0067">ATP-binding</keyword>
<dbReference type="Gene3D" id="3.90.320.10">
    <property type="match status" value="1"/>
</dbReference>
<keyword evidence="8" id="KW-0238">DNA-binding</keyword>
<accession>A0A346AYA0</accession>
<dbReference type="GO" id="GO:0003677">
    <property type="term" value="F:DNA binding"/>
    <property type="evidence" value="ECO:0007669"/>
    <property type="project" value="UniProtKB-KW"/>
</dbReference>
<evidence type="ECO:0000259" key="10">
    <source>
        <dbReference type="PROSITE" id="PS51217"/>
    </source>
</evidence>
<dbReference type="EMBL" id="CP029462">
    <property type="protein sequence ID" value="AXL20843.1"/>
    <property type="molecule type" value="Genomic_DNA"/>
</dbReference>
<organism evidence="11 12">
    <name type="scientific">Megasphaera stantonii</name>
    <dbReference type="NCBI Taxonomy" id="2144175"/>
    <lineage>
        <taxon>Bacteria</taxon>
        <taxon>Bacillati</taxon>
        <taxon>Bacillota</taxon>
        <taxon>Negativicutes</taxon>
        <taxon>Veillonellales</taxon>
        <taxon>Veillonellaceae</taxon>
        <taxon>Megasphaera</taxon>
    </lineage>
</organism>
<keyword evidence="9" id="KW-0234">DNA repair</keyword>
<name>A0A346AYA0_9FIRM</name>
<dbReference type="PANTHER" id="PTHR30591:SF1">
    <property type="entry name" value="RECBCD ENZYME SUBUNIT RECC"/>
    <property type="match status" value="1"/>
</dbReference>
<dbReference type="GO" id="GO:0004386">
    <property type="term" value="F:helicase activity"/>
    <property type="evidence" value="ECO:0007669"/>
    <property type="project" value="UniProtKB-KW"/>
</dbReference>
<evidence type="ECO:0000256" key="9">
    <source>
        <dbReference type="ARBA" id="ARBA00023204"/>
    </source>
</evidence>
<dbReference type="InterPro" id="IPR011604">
    <property type="entry name" value="PDDEXK-like_dom_sf"/>
</dbReference>
<proteinExistence type="predicted"/>
<dbReference type="Pfam" id="PF21445">
    <property type="entry name" value="ADDB_N"/>
    <property type="match status" value="1"/>
</dbReference>
<dbReference type="AlphaFoldDB" id="A0A346AYA0"/>
<dbReference type="GO" id="GO:0004527">
    <property type="term" value="F:exonuclease activity"/>
    <property type="evidence" value="ECO:0007669"/>
    <property type="project" value="UniProtKB-KW"/>
</dbReference>
<dbReference type="InterPro" id="IPR038726">
    <property type="entry name" value="PDDEXK_AddAB-type"/>
</dbReference>
<dbReference type="RefSeq" id="WP_107195791.1">
    <property type="nucleotide sequence ID" value="NZ_CP029462.1"/>
</dbReference>
<dbReference type="InterPro" id="IPR027417">
    <property type="entry name" value="P-loop_NTPase"/>
</dbReference>
<dbReference type="GO" id="GO:0005524">
    <property type="term" value="F:ATP binding"/>
    <property type="evidence" value="ECO:0007669"/>
    <property type="project" value="UniProtKB-KW"/>
</dbReference>
<evidence type="ECO:0000313" key="11">
    <source>
        <dbReference type="EMBL" id="AXL20843.1"/>
    </source>
</evidence>
<dbReference type="Gene3D" id="3.40.50.300">
    <property type="entry name" value="P-loop containing nucleotide triphosphate hydrolases"/>
    <property type="match status" value="4"/>
</dbReference>
<dbReference type="GO" id="GO:0006281">
    <property type="term" value="P:DNA repair"/>
    <property type="evidence" value="ECO:0007669"/>
    <property type="project" value="UniProtKB-KW"/>
</dbReference>
<dbReference type="Proteomes" id="UP000254337">
    <property type="component" value="Chromosome"/>
</dbReference>
<keyword evidence="1" id="KW-0540">Nuclease</keyword>
<evidence type="ECO:0000256" key="2">
    <source>
        <dbReference type="ARBA" id="ARBA00022741"/>
    </source>
</evidence>
<feature type="domain" description="UvrD-like helicase C-terminal" evidence="10">
    <location>
        <begin position="262"/>
        <end position="572"/>
    </location>
</feature>
<protein>
    <submittedName>
        <fullName evidence="11">ATP-dependent nuclease subunit B</fullName>
    </submittedName>
</protein>
<dbReference type="KEGG" id="meg:DKB62_04250"/>
<gene>
    <name evidence="11" type="ORF">DKB62_04250</name>
</gene>
<dbReference type="OrthoDB" id="9758506at2"/>
<keyword evidence="3" id="KW-0227">DNA damage</keyword>
<keyword evidence="2" id="KW-0547">Nucleotide-binding</keyword>